<name>A0AAV4AGA8_9GAST</name>
<evidence type="ECO:0000313" key="3">
    <source>
        <dbReference type="Proteomes" id="UP000735302"/>
    </source>
</evidence>
<reference evidence="2 3" key="1">
    <citation type="journal article" date="2021" name="Elife">
        <title>Chloroplast acquisition without the gene transfer in kleptoplastic sea slugs, Plakobranchus ocellatus.</title>
        <authorList>
            <person name="Maeda T."/>
            <person name="Takahashi S."/>
            <person name="Yoshida T."/>
            <person name="Shimamura S."/>
            <person name="Takaki Y."/>
            <person name="Nagai Y."/>
            <person name="Toyoda A."/>
            <person name="Suzuki Y."/>
            <person name="Arimoto A."/>
            <person name="Ishii H."/>
            <person name="Satoh N."/>
            <person name="Nishiyama T."/>
            <person name="Hasebe M."/>
            <person name="Maruyama T."/>
            <person name="Minagawa J."/>
            <person name="Obokata J."/>
            <person name="Shigenobu S."/>
        </authorList>
    </citation>
    <scope>NUCLEOTIDE SEQUENCE [LARGE SCALE GENOMIC DNA]</scope>
</reference>
<dbReference type="EMBL" id="BLXT01003748">
    <property type="protein sequence ID" value="GFO05454.1"/>
    <property type="molecule type" value="Genomic_DNA"/>
</dbReference>
<evidence type="ECO:0000256" key="1">
    <source>
        <dbReference type="SAM" id="MobiDB-lite"/>
    </source>
</evidence>
<evidence type="ECO:0000313" key="2">
    <source>
        <dbReference type="EMBL" id="GFO05454.1"/>
    </source>
</evidence>
<gene>
    <name evidence="2" type="ORF">PoB_003195900</name>
</gene>
<protein>
    <submittedName>
        <fullName evidence="2">Uncharacterized protein</fullName>
    </submittedName>
</protein>
<dbReference type="Proteomes" id="UP000735302">
    <property type="component" value="Unassembled WGS sequence"/>
</dbReference>
<proteinExistence type="predicted"/>
<comment type="caution">
    <text evidence="2">The sequence shown here is derived from an EMBL/GenBank/DDBJ whole genome shotgun (WGS) entry which is preliminary data.</text>
</comment>
<keyword evidence="3" id="KW-1185">Reference proteome</keyword>
<sequence>MNKADYFDGSVAKLERAKAHIKTPFFTGRVMAFAITDPVAGIILGNITEIHDKLLYPPTNKDDDGQDRRDDESDSTANKTTIQYESVKERRGRCCEDTNRGNRIDEEINSHYGMAAEANLDIQIFEHINHKKFKQAIESDDTLNGMKKLAKKGDRYFFKNGLVYRRALKVK</sequence>
<feature type="region of interest" description="Disordered" evidence="1">
    <location>
        <begin position="56"/>
        <end position="81"/>
    </location>
</feature>
<dbReference type="AlphaFoldDB" id="A0AAV4AGA8"/>
<organism evidence="2 3">
    <name type="scientific">Plakobranchus ocellatus</name>
    <dbReference type="NCBI Taxonomy" id="259542"/>
    <lineage>
        <taxon>Eukaryota</taxon>
        <taxon>Metazoa</taxon>
        <taxon>Spiralia</taxon>
        <taxon>Lophotrochozoa</taxon>
        <taxon>Mollusca</taxon>
        <taxon>Gastropoda</taxon>
        <taxon>Heterobranchia</taxon>
        <taxon>Euthyneura</taxon>
        <taxon>Panpulmonata</taxon>
        <taxon>Sacoglossa</taxon>
        <taxon>Placobranchoidea</taxon>
        <taxon>Plakobranchidae</taxon>
        <taxon>Plakobranchus</taxon>
    </lineage>
</organism>
<feature type="compositionally biased region" description="Basic and acidic residues" evidence="1">
    <location>
        <begin position="56"/>
        <end position="71"/>
    </location>
</feature>
<accession>A0AAV4AGA8</accession>